<evidence type="ECO:0000256" key="1">
    <source>
        <dbReference type="SAM" id="MobiDB-lite"/>
    </source>
</evidence>
<feature type="region of interest" description="Disordered" evidence="1">
    <location>
        <begin position="210"/>
        <end position="235"/>
    </location>
</feature>
<organism evidence="2 3">
    <name type="scientific">Aurantiacibacter gangjinensis</name>
    <dbReference type="NCBI Taxonomy" id="502682"/>
    <lineage>
        <taxon>Bacteria</taxon>
        <taxon>Pseudomonadati</taxon>
        <taxon>Pseudomonadota</taxon>
        <taxon>Alphaproteobacteria</taxon>
        <taxon>Sphingomonadales</taxon>
        <taxon>Erythrobacteraceae</taxon>
        <taxon>Aurantiacibacter</taxon>
    </lineage>
</organism>
<proteinExistence type="predicted"/>
<gene>
    <name evidence="2" type="ORF">AAW01_02055</name>
</gene>
<feature type="region of interest" description="Disordered" evidence="1">
    <location>
        <begin position="13"/>
        <end position="33"/>
    </location>
</feature>
<sequence length="235" mass="25099">MLALSALTALAACQSEPEPAPEPEPTATSEGPRTLVAAGFNDQELGPKIEGPQGPEVLADLMFEGRSVGSIVSYVACPILEEADLTEGVETEDGELADFSTVCEPDMMPEGTIYTYVHRITPGEDMEGQLLSFRTTREASGFANIIGFDRTQAEAALGEDYAIGVQLDNGELVWRIEAGNGWDAGEEITLFWQSTLPPEGPVEAYEIETAEGRADVTGPFPPEEEPEAEQAATSD</sequence>
<dbReference type="PATRIC" id="fig|502682.8.peg.421"/>
<protein>
    <submittedName>
        <fullName evidence="2">Uncharacterized protein</fullName>
    </submittedName>
</protein>
<keyword evidence="3" id="KW-1185">Reference proteome</keyword>
<evidence type="ECO:0000313" key="3">
    <source>
        <dbReference type="Proteomes" id="UP000053070"/>
    </source>
</evidence>
<accession>A0A0G9MQ20</accession>
<dbReference type="Proteomes" id="UP000053070">
    <property type="component" value="Unassembled WGS sequence"/>
</dbReference>
<reference evidence="2 3" key="1">
    <citation type="submission" date="2015-04" db="EMBL/GenBank/DDBJ databases">
        <title>The draft genome sequence of Erythrobacr gangjinensis K7-2.</title>
        <authorList>
            <person name="Zhuang L."/>
            <person name="Liu Y."/>
            <person name="Shao Z."/>
        </authorList>
    </citation>
    <scope>NUCLEOTIDE SEQUENCE [LARGE SCALE GENOMIC DNA]</scope>
    <source>
        <strain evidence="2 3">K7-2</strain>
    </source>
</reference>
<dbReference type="AlphaFoldDB" id="A0A0G9MQ20"/>
<dbReference type="EMBL" id="LBHC01000001">
    <property type="protein sequence ID" value="KLE32832.1"/>
    <property type="molecule type" value="Genomic_DNA"/>
</dbReference>
<comment type="caution">
    <text evidence="2">The sequence shown here is derived from an EMBL/GenBank/DDBJ whole genome shotgun (WGS) entry which is preliminary data.</text>
</comment>
<name>A0A0G9MQ20_9SPHN</name>
<dbReference type="STRING" id="502682.BMF35_a1833"/>
<dbReference type="OrthoDB" id="7063485at2"/>
<evidence type="ECO:0000313" key="2">
    <source>
        <dbReference type="EMBL" id="KLE32832.1"/>
    </source>
</evidence>